<evidence type="ECO:0000256" key="2">
    <source>
        <dbReference type="ARBA" id="ARBA00022475"/>
    </source>
</evidence>
<evidence type="ECO:0000256" key="6">
    <source>
        <dbReference type="ARBA" id="ARBA00023136"/>
    </source>
</evidence>
<reference evidence="14 15" key="1">
    <citation type="submission" date="2024-02" db="UniProtKB">
        <authorList>
            <consortium name="WormBaseParasite"/>
        </authorList>
    </citation>
    <scope>IDENTIFICATION</scope>
</reference>
<feature type="transmembrane region" description="Helical" evidence="11">
    <location>
        <begin position="396"/>
        <end position="420"/>
    </location>
</feature>
<evidence type="ECO:0000256" key="3">
    <source>
        <dbReference type="ARBA" id="ARBA00022692"/>
    </source>
</evidence>
<evidence type="ECO:0000256" key="7">
    <source>
        <dbReference type="ARBA" id="ARBA00023170"/>
    </source>
</evidence>
<keyword evidence="3 9" id="KW-0812">Transmembrane</keyword>
<dbReference type="AlphaFoldDB" id="A0AAF3FNR6"/>
<keyword evidence="5 9" id="KW-0297">G-protein coupled receptor</keyword>
<dbReference type="Proteomes" id="UP000887575">
    <property type="component" value="Unassembled WGS sequence"/>
</dbReference>
<dbReference type="PROSITE" id="PS00237">
    <property type="entry name" value="G_PROTEIN_RECEP_F1_1"/>
    <property type="match status" value="1"/>
</dbReference>
<feature type="compositionally biased region" description="Polar residues" evidence="10">
    <location>
        <begin position="258"/>
        <end position="276"/>
    </location>
</feature>
<feature type="transmembrane region" description="Helical" evidence="11">
    <location>
        <begin position="174"/>
        <end position="198"/>
    </location>
</feature>
<organism evidence="13 15">
    <name type="scientific">Mesorhabditis belari</name>
    <dbReference type="NCBI Taxonomy" id="2138241"/>
    <lineage>
        <taxon>Eukaryota</taxon>
        <taxon>Metazoa</taxon>
        <taxon>Ecdysozoa</taxon>
        <taxon>Nematoda</taxon>
        <taxon>Chromadorea</taxon>
        <taxon>Rhabditida</taxon>
        <taxon>Rhabditina</taxon>
        <taxon>Rhabditomorpha</taxon>
        <taxon>Rhabditoidea</taxon>
        <taxon>Rhabditidae</taxon>
        <taxon>Mesorhabditinae</taxon>
        <taxon>Mesorhabditis</taxon>
    </lineage>
</organism>
<dbReference type="SMART" id="SM01381">
    <property type="entry name" value="7TM_GPCR_Srsx"/>
    <property type="match status" value="1"/>
</dbReference>
<evidence type="ECO:0000256" key="8">
    <source>
        <dbReference type="ARBA" id="ARBA00023224"/>
    </source>
</evidence>
<evidence type="ECO:0000313" key="15">
    <source>
        <dbReference type="WBParaSite" id="MBELARI_LOCUS8830"/>
    </source>
</evidence>
<dbReference type="Gene3D" id="1.20.1070.10">
    <property type="entry name" value="Rhodopsin 7-helix transmembrane proteins"/>
    <property type="match status" value="2"/>
</dbReference>
<evidence type="ECO:0000256" key="10">
    <source>
        <dbReference type="SAM" id="MobiDB-lite"/>
    </source>
</evidence>
<feature type="transmembrane region" description="Helical" evidence="11">
    <location>
        <begin position="118"/>
        <end position="140"/>
    </location>
</feature>
<dbReference type="GO" id="GO:0005886">
    <property type="term" value="C:plasma membrane"/>
    <property type="evidence" value="ECO:0007669"/>
    <property type="project" value="UniProtKB-SubCell"/>
</dbReference>
<evidence type="ECO:0000313" key="14">
    <source>
        <dbReference type="WBParaSite" id="MBELARI_LOCUS8420"/>
    </source>
</evidence>
<dbReference type="PRINTS" id="PR00237">
    <property type="entry name" value="GPCRRHODOPSN"/>
</dbReference>
<feature type="domain" description="G-protein coupled receptors family 1 profile" evidence="12">
    <location>
        <begin position="19"/>
        <end position="417"/>
    </location>
</feature>
<dbReference type="PANTHER" id="PTHR24248">
    <property type="entry name" value="ADRENERGIC RECEPTOR-RELATED G-PROTEIN COUPLED RECEPTOR"/>
    <property type="match status" value="1"/>
</dbReference>
<dbReference type="PROSITE" id="PS50262">
    <property type="entry name" value="G_PROTEIN_RECEP_F1_2"/>
    <property type="match status" value="1"/>
</dbReference>
<accession>A0AAF3FNR6</accession>
<evidence type="ECO:0000313" key="13">
    <source>
        <dbReference type="Proteomes" id="UP000887575"/>
    </source>
</evidence>
<dbReference type="Pfam" id="PF00001">
    <property type="entry name" value="7tm_1"/>
    <property type="match status" value="1"/>
</dbReference>
<dbReference type="SUPFAM" id="SSF81321">
    <property type="entry name" value="Family A G protein-coupled receptor-like"/>
    <property type="match status" value="1"/>
</dbReference>
<proteinExistence type="inferred from homology"/>
<dbReference type="InterPro" id="IPR017452">
    <property type="entry name" value="GPCR_Rhodpsn_7TM"/>
</dbReference>
<dbReference type="InterPro" id="IPR000276">
    <property type="entry name" value="GPCR_Rhodpsn"/>
</dbReference>
<sequence>MLAAVSAVLGVVNLVVVCGNIFVLYVLTSQKSLHSPTNFLVLSLTISDLLLGVVILPFAIMQEHRKEWIFGETWCTLWLALDVWLSTASIYNLLAISFDRYMAVRQPIKYPIISSTRVIRLMILAVWVVSFCLAFLLWILQTRLATSTNLSIDLSSNLSNIPKHCIPMTLPDEYILFSASFSFVVPAFVMVVLNVSIFTTVLKTGRSRCVSVKSGAEMRIHRGNTNAKFHNLQSLTRTRSTGDDDARKMTKCSVIVSKGQSSNQTAQTTPSGSETNLTLNLENVPLKINDTGKCDSPFSNDFPPQISPLPTIRNFLSQVMVVSMMPNRKRKTELLDQISTSNRGSRARFSMRTELRVARTTAVVVGAFVICWFPFTTIYVLQAYEMCPMSTECVPQWVFLISFWLGYSNSAVNPLLYAAFSRDFRAAFRKVLLRKQSSLKSF</sequence>
<keyword evidence="13" id="KW-1185">Reference proteome</keyword>
<keyword evidence="2" id="KW-1003">Cell membrane</keyword>
<feature type="transmembrane region" description="Helical" evidence="11">
    <location>
        <begin position="76"/>
        <end position="98"/>
    </location>
</feature>
<evidence type="ECO:0000256" key="4">
    <source>
        <dbReference type="ARBA" id="ARBA00022989"/>
    </source>
</evidence>
<dbReference type="WBParaSite" id="MBELARI_LOCUS8420">
    <property type="protein sequence ID" value="MBELARI_LOCUS8420"/>
    <property type="gene ID" value="MBELARI_LOCUS8420"/>
</dbReference>
<feature type="transmembrane region" description="Helical" evidence="11">
    <location>
        <begin position="39"/>
        <end position="61"/>
    </location>
</feature>
<keyword evidence="4 11" id="KW-1133">Transmembrane helix</keyword>
<dbReference type="CDD" id="cd14967">
    <property type="entry name" value="7tmA_amine_R-like"/>
    <property type="match status" value="1"/>
</dbReference>
<evidence type="ECO:0000259" key="12">
    <source>
        <dbReference type="PROSITE" id="PS50262"/>
    </source>
</evidence>
<comment type="subcellular location">
    <subcellularLocation>
        <location evidence="1">Cell membrane</location>
        <topology evidence="1">Multi-pass membrane protein</topology>
    </subcellularLocation>
</comment>
<dbReference type="WBParaSite" id="MBELARI_LOCUS8830">
    <property type="protein sequence ID" value="MBELARI_LOCUS8830"/>
    <property type="gene ID" value="MBELARI_LOCUS8830"/>
</dbReference>
<keyword evidence="8 9" id="KW-0807">Transducer</keyword>
<keyword evidence="6 11" id="KW-0472">Membrane</keyword>
<dbReference type="GO" id="GO:0004930">
    <property type="term" value="F:G protein-coupled receptor activity"/>
    <property type="evidence" value="ECO:0007669"/>
    <property type="project" value="UniProtKB-KW"/>
</dbReference>
<feature type="transmembrane region" description="Helical" evidence="11">
    <location>
        <begin position="6"/>
        <end position="27"/>
    </location>
</feature>
<name>A0AAF3FNR6_9BILA</name>
<evidence type="ECO:0000256" key="5">
    <source>
        <dbReference type="ARBA" id="ARBA00023040"/>
    </source>
</evidence>
<evidence type="ECO:0000256" key="1">
    <source>
        <dbReference type="ARBA" id="ARBA00004651"/>
    </source>
</evidence>
<protein>
    <submittedName>
        <fullName evidence="14 15">G-protein coupled receptors family 1 profile domain-containing protein</fullName>
    </submittedName>
</protein>
<keyword evidence="7 9" id="KW-0675">Receptor</keyword>
<feature type="transmembrane region" description="Helical" evidence="11">
    <location>
        <begin position="361"/>
        <end position="384"/>
    </location>
</feature>
<evidence type="ECO:0000256" key="11">
    <source>
        <dbReference type="SAM" id="Phobius"/>
    </source>
</evidence>
<feature type="region of interest" description="Disordered" evidence="10">
    <location>
        <begin position="257"/>
        <end position="276"/>
    </location>
</feature>
<comment type="similarity">
    <text evidence="9">Belongs to the G-protein coupled receptor 1 family.</text>
</comment>
<evidence type="ECO:0000256" key="9">
    <source>
        <dbReference type="RuleBase" id="RU000688"/>
    </source>
</evidence>